<name>A0ACC2FRU9_DALPE</name>
<accession>A0ACC2FRU9</accession>
<proteinExistence type="predicted"/>
<comment type="caution">
    <text evidence="1">The sequence shown here is derived from an EMBL/GenBank/DDBJ whole genome shotgun (WGS) entry which is preliminary data.</text>
</comment>
<gene>
    <name evidence="1" type="ORF">DPEC_G00262470</name>
</gene>
<sequence>MGEMDSNDYDEFGFSESKTKNRGHIFPQKGMRAWVVYLLYGVLVFLLSILLVVTGIKFSQLRQEIVDVHVYLESLNKSITSAPAKSSSSNSDTIQHVYYDEIEIPVRGTCREGWWSFQGSCYLTSKKSLGWHNAEQECINLGAHLLVLNTVDEQDYISKVAEEGQRYWIGLVERTQEGHWTWVDGTDYKSTPKFWDAGQPDDWDYTANGEDCVELHPGPRSRRRLWNDSECTMKSRLLKQLGDHADPNPTHGHCGKVREMLICAKPDMAAVTMLTTASMVGRTALVHLWSS</sequence>
<protein>
    <submittedName>
        <fullName evidence="1">Uncharacterized protein</fullName>
    </submittedName>
</protein>
<evidence type="ECO:0000313" key="2">
    <source>
        <dbReference type="Proteomes" id="UP001157502"/>
    </source>
</evidence>
<reference evidence="1" key="1">
    <citation type="submission" date="2021-05" db="EMBL/GenBank/DDBJ databases">
        <authorList>
            <person name="Pan Q."/>
            <person name="Jouanno E."/>
            <person name="Zahm M."/>
            <person name="Klopp C."/>
            <person name="Cabau C."/>
            <person name="Louis A."/>
            <person name="Berthelot C."/>
            <person name="Parey E."/>
            <person name="Roest Crollius H."/>
            <person name="Montfort J."/>
            <person name="Robinson-Rechavi M."/>
            <person name="Bouchez O."/>
            <person name="Lampietro C."/>
            <person name="Lopez Roques C."/>
            <person name="Donnadieu C."/>
            <person name="Postlethwait J."/>
            <person name="Bobe J."/>
            <person name="Dillon D."/>
            <person name="Chandos A."/>
            <person name="von Hippel F."/>
            <person name="Guiguen Y."/>
        </authorList>
    </citation>
    <scope>NUCLEOTIDE SEQUENCE</scope>
    <source>
        <strain evidence="1">YG-Jan2019</strain>
    </source>
</reference>
<keyword evidence="2" id="KW-1185">Reference proteome</keyword>
<dbReference type="Proteomes" id="UP001157502">
    <property type="component" value="Chromosome 23"/>
</dbReference>
<dbReference type="EMBL" id="CM055750">
    <property type="protein sequence ID" value="KAJ7994105.1"/>
    <property type="molecule type" value="Genomic_DNA"/>
</dbReference>
<organism evidence="1 2">
    <name type="scientific">Dallia pectoralis</name>
    <name type="common">Alaska blackfish</name>
    <dbReference type="NCBI Taxonomy" id="75939"/>
    <lineage>
        <taxon>Eukaryota</taxon>
        <taxon>Metazoa</taxon>
        <taxon>Chordata</taxon>
        <taxon>Craniata</taxon>
        <taxon>Vertebrata</taxon>
        <taxon>Euteleostomi</taxon>
        <taxon>Actinopterygii</taxon>
        <taxon>Neopterygii</taxon>
        <taxon>Teleostei</taxon>
        <taxon>Protacanthopterygii</taxon>
        <taxon>Esociformes</taxon>
        <taxon>Umbridae</taxon>
        <taxon>Dallia</taxon>
    </lineage>
</organism>
<evidence type="ECO:0000313" key="1">
    <source>
        <dbReference type="EMBL" id="KAJ7994105.1"/>
    </source>
</evidence>